<evidence type="ECO:0000256" key="1">
    <source>
        <dbReference type="ARBA" id="ARBA00007626"/>
    </source>
</evidence>
<dbReference type="PROSITE" id="PS51375">
    <property type="entry name" value="PPR"/>
    <property type="match status" value="2"/>
</dbReference>
<name>A0A498I2Y0_MALDO</name>
<comment type="caution">
    <text evidence="4">The sequence shown here is derived from an EMBL/GenBank/DDBJ whole genome shotgun (WGS) entry which is preliminary data.</text>
</comment>
<reference evidence="4 5" key="1">
    <citation type="submission" date="2018-10" db="EMBL/GenBank/DDBJ databases">
        <title>A high-quality apple genome assembly.</title>
        <authorList>
            <person name="Hu J."/>
        </authorList>
    </citation>
    <scope>NUCLEOTIDE SEQUENCE [LARGE SCALE GENOMIC DNA]</scope>
    <source>
        <strain evidence="5">cv. HFTH1</strain>
        <tissue evidence="4">Young leaf</tissue>
    </source>
</reference>
<protein>
    <recommendedName>
        <fullName evidence="6">Pentacotripeptide-repeat region of PRORP domain-containing protein</fullName>
    </recommendedName>
</protein>
<evidence type="ECO:0000256" key="3">
    <source>
        <dbReference type="PROSITE-ProRule" id="PRU00708"/>
    </source>
</evidence>
<dbReference type="InterPro" id="IPR002885">
    <property type="entry name" value="PPR_rpt"/>
</dbReference>
<accession>A0A498I2Y0</accession>
<dbReference type="NCBIfam" id="TIGR00756">
    <property type="entry name" value="PPR"/>
    <property type="match status" value="2"/>
</dbReference>
<evidence type="ECO:0000256" key="2">
    <source>
        <dbReference type="ARBA" id="ARBA00022737"/>
    </source>
</evidence>
<feature type="repeat" description="PPR" evidence="3">
    <location>
        <begin position="44"/>
        <end position="79"/>
    </location>
</feature>
<organism evidence="4 5">
    <name type="scientific">Malus domestica</name>
    <name type="common">Apple</name>
    <name type="synonym">Pyrus malus</name>
    <dbReference type="NCBI Taxonomy" id="3750"/>
    <lineage>
        <taxon>Eukaryota</taxon>
        <taxon>Viridiplantae</taxon>
        <taxon>Streptophyta</taxon>
        <taxon>Embryophyta</taxon>
        <taxon>Tracheophyta</taxon>
        <taxon>Spermatophyta</taxon>
        <taxon>Magnoliopsida</taxon>
        <taxon>eudicotyledons</taxon>
        <taxon>Gunneridae</taxon>
        <taxon>Pentapetalae</taxon>
        <taxon>rosids</taxon>
        <taxon>fabids</taxon>
        <taxon>Rosales</taxon>
        <taxon>Rosaceae</taxon>
        <taxon>Amygdaloideae</taxon>
        <taxon>Maleae</taxon>
        <taxon>Malus</taxon>
    </lineage>
</organism>
<keyword evidence="2" id="KW-0677">Repeat</keyword>
<keyword evidence="5" id="KW-1185">Reference proteome</keyword>
<dbReference type="EMBL" id="RDQH01000340">
    <property type="protein sequence ID" value="RXH76612.1"/>
    <property type="molecule type" value="Genomic_DNA"/>
</dbReference>
<dbReference type="Pfam" id="PF13041">
    <property type="entry name" value="PPR_2"/>
    <property type="match status" value="1"/>
</dbReference>
<dbReference type="Gene3D" id="1.25.40.10">
    <property type="entry name" value="Tetratricopeptide repeat domain"/>
    <property type="match status" value="1"/>
</dbReference>
<feature type="repeat" description="PPR" evidence="3">
    <location>
        <begin position="9"/>
        <end position="43"/>
    </location>
</feature>
<gene>
    <name evidence="4" type="ORF">DVH24_019500</name>
</gene>
<evidence type="ECO:0000313" key="5">
    <source>
        <dbReference type="Proteomes" id="UP000290289"/>
    </source>
</evidence>
<dbReference type="AlphaFoldDB" id="A0A498I2Y0"/>
<evidence type="ECO:0008006" key="6">
    <source>
        <dbReference type="Google" id="ProtNLM"/>
    </source>
</evidence>
<evidence type="ECO:0000313" key="4">
    <source>
        <dbReference type="EMBL" id="RXH76612.1"/>
    </source>
</evidence>
<dbReference type="InterPro" id="IPR011990">
    <property type="entry name" value="TPR-like_helical_dom_sf"/>
</dbReference>
<proteinExistence type="inferred from homology"/>
<dbReference type="Proteomes" id="UP000290289">
    <property type="component" value="Chromosome 14"/>
</dbReference>
<dbReference type="PANTHER" id="PTHR47941">
    <property type="entry name" value="PENTATRICOPEPTIDE REPEAT-CONTAINING PROTEIN 3, MITOCHONDRIAL"/>
    <property type="match status" value="1"/>
</dbReference>
<sequence length="141" mass="16473">MEKDNCMPDRHTYNMVLKLLIRIGRFDRATEVWDSIRKRGFYPYVSTYSIMIHGLCKKKRKLEEACKYFEIMTDEGIPPYFSTVEMLSNRSRGLGLLDHIEILASKMEQSISCLIQELANLMRDNKAYIASRSVDSDFESD</sequence>
<comment type="similarity">
    <text evidence="1">Belongs to the PPR family. P subfamily.</text>
</comment>